<keyword evidence="3" id="KW-1185">Reference proteome</keyword>
<evidence type="ECO:0000259" key="1">
    <source>
        <dbReference type="Pfam" id="PF04326"/>
    </source>
</evidence>
<name>M8DL47_9BACL</name>
<organism evidence="2 3">
    <name type="scientific">Brevibacillus borstelensis AK1</name>
    <dbReference type="NCBI Taxonomy" id="1300222"/>
    <lineage>
        <taxon>Bacteria</taxon>
        <taxon>Bacillati</taxon>
        <taxon>Bacillota</taxon>
        <taxon>Bacilli</taxon>
        <taxon>Bacillales</taxon>
        <taxon>Paenibacillaceae</taxon>
        <taxon>Brevibacillus</taxon>
    </lineage>
</organism>
<accession>M8DL47</accession>
<gene>
    <name evidence="2" type="ORF">I532_01335</name>
</gene>
<dbReference type="EMBL" id="APBN01000001">
    <property type="protein sequence ID" value="EMT54207.1"/>
    <property type="molecule type" value="Genomic_DNA"/>
</dbReference>
<comment type="caution">
    <text evidence="2">The sequence shown here is derived from an EMBL/GenBank/DDBJ whole genome shotgun (WGS) entry which is preliminary data.</text>
</comment>
<evidence type="ECO:0000313" key="2">
    <source>
        <dbReference type="EMBL" id="EMT54207.1"/>
    </source>
</evidence>
<dbReference type="Proteomes" id="UP000012081">
    <property type="component" value="Unassembled WGS sequence"/>
</dbReference>
<dbReference type="AlphaFoldDB" id="M8DL47"/>
<dbReference type="Pfam" id="PF04326">
    <property type="entry name" value="SLFN_AlbA_2"/>
    <property type="match status" value="1"/>
</dbReference>
<feature type="domain" description="Schlafen AlbA-2" evidence="1">
    <location>
        <begin position="156"/>
        <end position="280"/>
    </location>
</feature>
<dbReference type="InterPro" id="IPR038461">
    <property type="entry name" value="Schlafen_AlbA_2_dom_sf"/>
</dbReference>
<dbReference type="Gene3D" id="3.30.950.30">
    <property type="entry name" value="Schlafen, AAA domain"/>
    <property type="match status" value="1"/>
</dbReference>
<sequence>MNQEPKEGIMRHTCTFLAIIKETDEKSVHFDFYHVTKRPPTSRELLKNAVTLPRHYFDYLLYNGVLEVESSVLYQPLEAQPAAIGMNIRSLGSSVLFDMCFSPQTYKLWQNADMILTDISLPADIFEEYVYRLGAISRFRYLGRVDDPVVATQLGENDMIEFKRDFLLSKSGIIKTVVAFANSNNGNLFLGISDEGEIIGVNHEVEQYGDPDKYVLAITQYIQDKTVPFLTPFPKITVRKVQDKYVVAIFVEVGSELVCGLDKNNEKFVAIRTNNRSVAVKDPHQIGEIYVKRKLGSEISRRLGLL</sequence>
<dbReference type="InterPro" id="IPR007421">
    <property type="entry name" value="Schlafen_AlbA_2_dom"/>
</dbReference>
<protein>
    <recommendedName>
        <fullName evidence="1">Schlafen AlbA-2 domain-containing protein</fullName>
    </recommendedName>
</protein>
<dbReference type="STRING" id="1300222.I532_01335"/>
<dbReference type="PANTHER" id="PTHR30595:SF6">
    <property type="entry name" value="SCHLAFEN ALBA-2 DOMAIN-CONTAINING PROTEIN"/>
    <property type="match status" value="1"/>
</dbReference>
<dbReference type="PATRIC" id="fig|1300222.3.peg.281"/>
<evidence type="ECO:0000313" key="3">
    <source>
        <dbReference type="Proteomes" id="UP000012081"/>
    </source>
</evidence>
<dbReference type="PANTHER" id="PTHR30595">
    <property type="entry name" value="GLPR-RELATED TRANSCRIPTIONAL REPRESSOR"/>
    <property type="match status" value="1"/>
</dbReference>
<proteinExistence type="predicted"/>
<reference evidence="2 3" key="1">
    <citation type="submission" date="2013-03" db="EMBL/GenBank/DDBJ databases">
        <title>Assembly of a new bacterial strain Brevibacillus borstelensis AK1.</title>
        <authorList>
            <person name="Rajan I."/>
            <person name="PoliReddy D."/>
            <person name="Sugumar T."/>
            <person name="Rathinam K."/>
            <person name="Alqarawi S."/>
            <person name="Khalil A.B."/>
            <person name="Sivakumar N."/>
        </authorList>
    </citation>
    <scope>NUCLEOTIDE SEQUENCE [LARGE SCALE GENOMIC DNA]</scope>
    <source>
        <strain evidence="2 3">AK1</strain>
    </source>
</reference>